<dbReference type="Pfam" id="PF07603">
    <property type="entry name" value="Lcl_C"/>
    <property type="match status" value="1"/>
</dbReference>
<dbReference type="Proteomes" id="UP000483432">
    <property type="component" value="Unassembled WGS sequence"/>
</dbReference>
<proteinExistence type="predicted"/>
<feature type="chain" id="PRO_5028961621" evidence="1">
    <location>
        <begin position="25"/>
        <end position="230"/>
    </location>
</feature>
<gene>
    <name evidence="4" type="ORF">GZ085_05860</name>
</gene>
<reference evidence="4 5" key="1">
    <citation type="submission" date="2019-09" db="EMBL/GenBank/DDBJ databases">
        <title>H2 Metabolism Revealed by Metagenomic Analysis in Subglacial Sediment of East Antarctica.</title>
        <authorList>
            <person name="Yang Z."/>
            <person name="Zhang Y."/>
            <person name="Lv Y."/>
            <person name="Yan W."/>
            <person name="Xiao X."/>
            <person name="Sun B."/>
            <person name="Ma H."/>
        </authorList>
    </citation>
    <scope>NUCLEOTIDE SEQUENCE [LARGE SCALE GENOMIC DNA]</scope>
    <source>
        <strain evidence="4">Bin2_2</strain>
    </source>
</reference>
<protein>
    <submittedName>
        <fullName evidence="4">DUF1566 domain-containing protein</fullName>
    </submittedName>
</protein>
<sequence length="230" mass="24179">MNIRTTLIASSLIAASLVSGAAHAVLQGRDLNGSAGSFEAYYDTVLDITWLANANMNGGMDWAAANTWAAQLNINGYDNWRLPTVEPVNGSTFNYSYSTNGSTDVGYNITSPQNEMAHLFYVTLGNPGYVTPDGAVSGCGSSANTCLDNVGPFTNLQADSYWSATEYAPGSTSAWRFSMLNGGQRASVTGNGLYALAVSPGDVAAVSEAQTYALMLAGLGLIGWRARRRG</sequence>
<organism evidence="4 5">
    <name type="scientific">Sulfuriferula multivorans</name>
    <dbReference type="NCBI Taxonomy" id="1559896"/>
    <lineage>
        <taxon>Bacteria</taxon>
        <taxon>Pseudomonadati</taxon>
        <taxon>Pseudomonadota</taxon>
        <taxon>Betaproteobacteria</taxon>
        <taxon>Nitrosomonadales</taxon>
        <taxon>Sulfuricellaceae</taxon>
        <taxon>Sulfuriferula</taxon>
    </lineage>
</organism>
<keyword evidence="1" id="KW-0732">Signal</keyword>
<evidence type="ECO:0000313" key="5">
    <source>
        <dbReference type="Proteomes" id="UP000483432"/>
    </source>
</evidence>
<feature type="signal peptide" evidence="1">
    <location>
        <begin position="1"/>
        <end position="24"/>
    </location>
</feature>
<dbReference type="InterPro" id="IPR011460">
    <property type="entry name" value="Lcl_C"/>
</dbReference>
<evidence type="ECO:0000256" key="1">
    <source>
        <dbReference type="SAM" id="SignalP"/>
    </source>
</evidence>
<accession>A0A7C9KY61</accession>
<dbReference type="Pfam" id="PF07589">
    <property type="entry name" value="PEP-CTERM"/>
    <property type="match status" value="1"/>
</dbReference>
<evidence type="ECO:0000313" key="4">
    <source>
        <dbReference type="EMBL" id="NDP47910.1"/>
    </source>
</evidence>
<dbReference type="InterPro" id="IPR013424">
    <property type="entry name" value="Ice-binding_C"/>
</dbReference>
<name>A0A7C9KY61_9PROT</name>
<feature type="domain" description="Lcl C-terminal" evidence="3">
    <location>
        <begin position="42"/>
        <end position="198"/>
    </location>
</feature>
<evidence type="ECO:0000259" key="2">
    <source>
        <dbReference type="Pfam" id="PF07589"/>
    </source>
</evidence>
<dbReference type="AlphaFoldDB" id="A0A7C9KY61"/>
<evidence type="ECO:0000259" key="3">
    <source>
        <dbReference type="Pfam" id="PF07603"/>
    </source>
</evidence>
<dbReference type="EMBL" id="JAAFGW010000065">
    <property type="protein sequence ID" value="NDP47910.1"/>
    <property type="molecule type" value="Genomic_DNA"/>
</dbReference>
<feature type="domain" description="Ice-binding protein C-terminal" evidence="2">
    <location>
        <begin position="205"/>
        <end position="229"/>
    </location>
</feature>
<comment type="caution">
    <text evidence="4">The sequence shown here is derived from an EMBL/GenBank/DDBJ whole genome shotgun (WGS) entry which is preliminary data.</text>
</comment>